<dbReference type="EMBL" id="JSZA02000056">
    <property type="protein sequence ID" value="KHD06148.1"/>
    <property type="molecule type" value="Genomic_DNA"/>
</dbReference>
<reference evidence="1 2" key="1">
    <citation type="journal article" date="2016" name="Front. Microbiol.">
        <title>Single-Cell (Meta-)Genomics of a Dimorphic Candidatus Thiomargarita nelsonii Reveals Genomic Plasticity.</title>
        <authorList>
            <person name="Flood B.E."/>
            <person name="Fliss P."/>
            <person name="Jones D.S."/>
            <person name="Dick G.J."/>
            <person name="Jain S."/>
            <person name="Kaster A.K."/>
            <person name="Winkel M."/>
            <person name="Mussmann M."/>
            <person name="Bailey J."/>
        </authorList>
    </citation>
    <scope>NUCLEOTIDE SEQUENCE [LARGE SCALE GENOMIC DNA]</scope>
    <source>
        <strain evidence="1">Hydrate Ridge</strain>
    </source>
</reference>
<dbReference type="Proteomes" id="UP000030428">
    <property type="component" value="Unassembled WGS sequence"/>
</dbReference>
<name>A0A0A6P5V8_9GAMM</name>
<organism evidence="1 2">
    <name type="scientific">Candidatus Thiomargarita nelsonii</name>
    <dbReference type="NCBI Taxonomy" id="1003181"/>
    <lineage>
        <taxon>Bacteria</taxon>
        <taxon>Pseudomonadati</taxon>
        <taxon>Pseudomonadota</taxon>
        <taxon>Gammaproteobacteria</taxon>
        <taxon>Thiotrichales</taxon>
        <taxon>Thiotrichaceae</taxon>
        <taxon>Thiomargarita</taxon>
    </lineage>
</organism>
<accession>A0A0A6P5V8</accession>
<sequence length="83" mass="9561">MRIAGSALCQTIGNSGLESKIYLGLVFFELIPKIFKIKLWLKSNFKELSMIYHFLAEQTEAGLDFDINLDKDKRVYCLLVTTR</sequence>
<evidence type="ECO:0000313" key="1">
    <source>
        <dbReference type="EMBL" id="KHD06148.1"/>
    </source>
</evidence>
<proteinExistence type="predicted"/>
<keyword evidence="2" id="KW-1185">Reference proteome</keyword>
<dbReference type="AlphaFoldDB" id="A0A0A6P5V8"/>
<gene>
    <name evidence="1" type="ORF">PN36_15540</name>
</gene>
<comment type="caution">
    <text evidence="1">The sequence shown here is derived from an EMBL/GenBank/DDBJ whole genome shotgun (WGS) entry which is preliminary data.</text>
</comment>
<evidence type="ECO:0000313" key="2">
    <source>
        <dbReference type="Proteomes" id="UP000030428"/>
    </source>
</evidence>
<protein>
    <submittedName>
        <fullName evidence="1">Uncharacterized protein</fullName>
    </submittedName>
</protein>